<evidence type="ECO:0000256" key="3">
    <source>
        <dbReference type="PIRSR" id="PIRSR603782-1"/>
    </source>
</evidence>
<feature type="binding site" evidence="3">
    <location>
        <position position="86"/>
    </location>
    <ligand>
        <name>Cu cation</name>
        <dbReference type="ChEBI" id="CHEBI:23378"/>
    </ligand>
</feature>
<keyword evidence="6" id="KW-1185">Reference proteome</keyword>
<evidence type="ECO:0000313" key="6">
    <source>
        <dbReference type="Proteomes" id="UP000027725"/>
    </source>
</evidence>
<name>A0A074TJJ1_9RHOB</name>
<dbReference type="PANTHER" id="PTHR12151">
    <property type="entry name" value="ELECTRON TRANSPORT PROTIN SCO1/SENC FAMILY MEMBER"/>
    <property type="match status" value="1"/>
</dbReference>
<dbReference type="Pfam" id="PF02630">
    <property type="entry name" value="SCO1-SenC"/>
    <property type="match status" value="1"/>
</dbReference>
<gene>
    <name evidence="5" type="ORF">DL1_17330</name>
</gene>
<sequence>MKTATIAFAASAVVILGLGATWLSISARQSEDVFAKCRSSVVAGGAGQIGGPFTLTDENGREVTDKDVITEPSLLYFGYTYCPDVCPLDNARNANAIEQLEAKGYSATPIFISVDPARDTPEVLREFTDIMHPKMIGLTGTPEQISKVSKEYRTYYKVQNPGDPYTLIDHSTQSYLVLPKVGFVEYFNRDAKPEQMADRMACFIDAWKSSGSGN</sequence>
<comment type="similarity">
    <text evidence="1">Belongs to the SCO1/2 family.</text>
</comment>
<dbReference type="CDD" id="cd02968">
    <property type="entry name" value="SCO"/>
    <property type="match status" value="1"/>
</dbReference>
<comment type="caution">
    <text evidence="5">The sequence shown here is derived from an EMBL/GenBank/DDBJ whole genome shotgun (WGS) entry which is preliminary data.</text>
</comment>
<feature type="binding site" evidence="3">
    <location>
        <position position="82"/>
    </location>
    <ligand>
        <name>Cu cation</name>
        <dbReference type="ChEBI" id="CHEBI:23378"/>
    </ligand>
</feature>
<evidence type="ECO:0000313" key="5">
    <source>
        <dbReference type="EMBL" id="KEP70320.1"/>
    </source>
</evidence>
<organism evidence="5 6">
    <name type="scientific">Thioclava dalianensis</name>
    <dbReference type="NCBI Taxonomy" id="1185766"/>
    <lineage>
        <taxon>Bacteria</taxon>
        <taxon>Pseudomonadati</taxon>
        <taxon>Pseudomonadota</taxon>
        <taxon>Alphaproteobacteria</taxon>
        <taxon>Rhodobacterales</taxon>
        <taxon>Paracoccaceae</taxon>
        <taxon>Thioclava</taxon>
    </lineage>
</organism>
<evidence type="ECO:0000256" key="2">
    <source>
        <dbReference type="ARBA" id="ARBA00023008"/>
    </source>
</evidence>
<dbReference type="STRING" id="1185766.SAMN05216224_104179"/>
<reference evidence="5 6" key="1">
    <citation type="submission" date="2014-03" db="EMBL/GenBank/DDBJ databases">
        <title>The draft genome sequence of Thioclava dalianensis DLFJ1-1.</title>
        <authorList>
            <person name="Lai Q."/>
            <person name="Shao Z."/>
        </authorList>
    </citation>
    <scope>NUCLEOTIDE SEQUENCE [LARGE SCALE GENOMIC DNA]</scope>
    <source>
        <strain evidence="5 6">DLFJ1-1</strain>
    </source>
</reference>
<evidence type="ECO:0000256" key="4">
    <source>
        <dbReference type="PIRSR" id="PIRSR603782-2"/>
    </source>
</evidence>
<keyword evidence="3" id="KW-0479">Metal-binding</keyword>
<dbReference type="PANTHER" id="PTHR12151:SF25">
    <property type="entry name" value="LINALOOL DEHYDRATASE_ISOMERASE DOMAIN-CONTAINING PROTEIN"/>
    <property type="match status" value="1"/>
</dbReference>
<dbReference type="AlphaFoldDB" id="A0A074TJJ1"/>
<dbReference type="SUPFAM" id="SSF52833">
    <property type="entry name" value="Thioredoxin-like"/>
    <property type="match status" value="1"/>
</dbReference>
<dbReference type="OrthoDB" id="9790194at2"/>
<protein>
    <submittedName>
        <fullName evidence="5">Protein senC</fullName>
    </submittedName>
</protein>
<evidence type="ECO:0000256" key="1">
    <source>
        <dbReference type="ARBA" id="ARBA00010996"/>
    </source>
</evidence>
<keyword evidence="2 3" id="KW-0186">Copper</keyword>
<dbReference type="eggNOG" id="COG1999">
    <property type="taxonomic scope" value="Bacteria"/>
</dbReference>
<dbReference type="RefSeq" id="WP_038064184.1">
    <property type="nucleotide sequence ID" value="NZ_FOVB01000004.1"/>
</dbReference>
<dbReference type="Proteomes" id="UP000027725">
    <property type="component" value="Unassembled WGS sequence"/>
</dbReference>
<proteinExistence type="inferred from homology"/>
<dbReference type="Gene3D" id="3.40.30.10">
    <property type="entry name" value="Glutaredoxin"/>
    <property type="match status" value="1"/>
</dbReference>
<dbReference type="EMBL" id="JHEH01000006">
    <property type="protein sequence ID" value="KEP70320.1"/>
    <property type="molecule type" value="Genomic_DNA"/>
</dbReference>
<dbReference type="InterPro" id="IPR036249">
    <property type="entry name" value="Thioredoxin-like_sf"/>
</dbReference>
<keyword evidence="4" id="KW-1015">Disulfide bond</keyword>
<dbReference type="InterPro" id="IPR003782">
    <property type="entry name" value="SCO1/SenC"/>
</dbReference>
<feature type="binding site" evidence="3">
    <location>
        <position position="170"/>
    </location>
    <ligand>
        <name>Cu cation</name>
        <dbReference type="ChEBI" id="CHEBI:23378"/>
    </ligand>
</feature>
<feature type="disulfide bond" description="Redox-active" evidence="4">
    <location>
        <begin position="82"/>
        <end position="86"/>
    </location>
</feature>
<dbReference type="GO" id="GO:0046872">
    <property type="term" value="F:metal ion binding"/>
    <property type="evidence" value="ECO:0007669"/>
    <property type="project" value="UniProtKB-KW"/>
</dbReference>
<dbReference type="FunFam" id="3.40.30.10:FF:000013">
    <property type="entry name" value="Blast:Protein SCO1 homolog, mitochondrial"/>
    <property type="match status" value="1"/>
</dbReference>
<accession>A0A074TJJ1</accession>